<dbReference type="HOGENOM" id="CLU_2436749_0_0_7"/>
<evidence type="ECO:0000313" key="1">
    <source>
        <dbReference type="EMBL" id="CBY82118.1"/>
    </source>
</evidence>
<accession>E7AC36</accession>
<dbReference type="RefSeq" id="WP_013468490.1">
    <property type="nucleotide sequence ID" value="NC_014810.2"/>
</dbReference>
<reference evidence="1 2" key="1">
    <citation type="journal article" date="2011" name="Genome Biol. Evol.">
        <title>Comparative whole genome sequence analysis of the carcinogenic bacterial model pathogen Helicobacter felis.</title>
        <authorList>
            <person name="Arnold I.C."/>
            <person name="Zigova Z."/>
            <person name="Holden M."/>
            <person name="Lawley T.D."/>
            <person name="Rad R."/>
            <person name="Dougan G."/>
            <person name="Falkow S."/>
            <person name="Bentley S.D."/>
            <person name="Muller A."/>
        </authorList>
    </citation>
    <scope>NUCLEOTIDE SEQUENCE [LARGE SCALE GENOMIC DNA]</scope>
    <source>
        <strain evidence="2">ATCC 49179 / CCUG 28539 / NCTC 12436 / CS1</strain>
    </source>
</reference>
<keyword evidence="2" id="KW-1185">Reference proteome</keyword>
<dbReference type="Proteomes" id="UP000007934">
    <property type="component" value="Chromosome"/>
</dbReference>
<sequence length="90" mass="10293">MSRHLALTPELYESLCSGSFEQVQALLRGKELYIPRPNVRAKIAKFIELYNGQNGLSLCVRLGLNQPQYIRALKLYKKQHARVNTEKSCS</sequence>
<dbReference type="KEGG" id="hfe:HFELIS_00340"/>
<name>E7AC36_HELFC</name>
<dbReference type="EMBL" id="FQ670179">
    <property type="protein sequence ID" value="CBY82118.1"/>
    <property type="molecule type" value="Genomic_DNA"/>
</dbReference>
<dbReference type="GeneID" id="36134772"/>
<dbReference type="OrthoDB" id="9876545at2"/>
<dbReference type="STRING" id="936155.HFELIS_00340"/>
<gene>
    <name evidence="1" type="ordered locus">Hfelis_00340</name>
</gene>
<proteinExistence type="predicted"/>
<evidence type="ECO:0000313" key="2">
    <source>
        <dbReference type="Proteomes" id="UP000007934"/>
    </source>
</evidence>
<evidence type="ECO:0008006" key="3">
    <source>
        <dbReference type="Google" id="ProtNLM"/>
    </source>
</evidence>
<dbReference type="AlphaFoldDB" id="E7AC36"/>
<organism evidence="1 2">
    <name type="scientific">Helicobacter felis (strain ATCC 49179 / CCUG 28539 / NCTC 12436 / CS1)</name>
    <dbReference type="NCBI Taxonomy" id="936155"/>
    <lineage>
        <taxon>Bacteria</taxon>
        <taxon>Pseudomonadati</taxon>
        <taxon>Campylobacterota</taxon>
        <taxon>Epsilonproteobacteria</taxon>
        <taxon>Campylobacterales</taxon>
        <taxon>Helicobacteraceae</taxon>
        <taxon>Helicobacter</taxon>
    </lineage>
</organism>
<protein>
    <recommendedName>
        <fullName evidence="3">Mor transcription activator domain-containing protein</fullName>
    </recommendedName>
</protein>